<feature type="domain" description="Thioredoxin" evidence="12">
    <location>
        <begin position="210"/>
        <end position="336"/>
    </location>
</feature>
<dbReference type="PRINTS" id="PR00421">
    <property type="entry name" value="THIOREDOXIN"/>
</dbReference>
<evidence type="ECO:0000256" key="2">
    <source>
        <dbReference type="ARBA" id="ARBA00004319"/>
    </source>
</evidence>
<reference evidence="13" key="1">
    <citation type="submission" date="2017-11" db="EMBL/GenBank/DDBJ databases">
        <title>The sensing device of the deep-sea amphipod.</title>
        <authorList>
            <person name="Kobayashi H."/>
            <person name="Nagahama T."/>
            <person name="Arai W."/>
            <person name="Sasagawa Y."/>
            <person name="Umeda M."/>
            <person name="Hayashi T."/>
            <person name="Nikaido I."/>
            <person name="Watanabe H."/>
            <person name="Oguri K."/>
            <person name="Kitazato H."/>
            <person name="Fujioka K."/>
            <person name="Kido Y."/>
            <person name="Takami H."/>
        </authorList>
    </citation>
    <scope>NUCLEOTIDE SEQUENCE</scope>
    <source>
        <tissue evidence="13">Whole body</tissue>
    </source>
</reference>
<dbReference type="GO" id="GO:0034976">
    <property type="term" value="P:response to endoplasmic reticulum stress"/>
    <property type="evidence" value="ECO:0007669"/>
    <property type="project" value="TreeGrafter"/>
</dbReference>
<comment type="catalytic activity">
    <reaction evidence="1">
        <text>Catalyzes the rearrangement of -S-S- bonds in proteins.</text>
        <dbReference type="EC" id="5.3.4.1"/>
    </reaction>
</comment>
<dbReference type="PROSITE" id="PS00194">
    <property type="entry name" value="THIOREDOXIN_1"/>
    <property type="match status" value="1"/>
</dbReference>
<dbReference type="EC" id="5.3.4.1" evidence="4"/>
<evidence type="ECO:0000256" key="10">
    <source>
        <dbReference type="ARBA" id="ARBA00023284"/>
    </source>
</evidence>
<comment type="similarity">
    <text evidence="3 11">Belongs to the protein disulfide isomerase family.</text>
</comment>
<dbReference type="SUPFAM" id="SSF52833">
    <property type="entry name" value="Thioredoxin-like"/>
    <property type="match status" value="3"/>
</dbReference>
<keyword evidence="10" id="KW-0676">Redox-active center</keyword>
<evidence type="ECO:0000256" key="5">
    <source>
        <dbReference type="ARBA" id="ARBA00022729"/>
    </source>
</evidence>
<name>A0A6A7G4W3_9CRUS</name>
<evidence type="ECO:0000256" key="7">
    <source>
        <dbReference type="ARBA" id="ARBA00022824"/>
    </source>
</evidence>
<evidence type="ECO:0000313" key="13">
    <source>
        <dbReference type="EMBL" id="LAC25956.1"/>
    </source>
</evidence>
<comment type="subcellular location">
    <subcellularLocation>
        <location evidence="2">Endoplasmic reticulum lumen</location>
    </subcellularLocation>
</comment>
<dbReference type="AlphaFoldDB" id="A0A6A7G4W3"/>
<dbReference type="PANTHER" id="PTHR18929:SF132">
    <property type="entry name" value="PROTEIN DISULFIDE-ISOMERASE A3"/>
    <property type="match status" value="1"/>
</dbReference>
<dbReference type="InterPro" id="IPR036249">
    <property type="entry name" value="Thioredoxin-like_sf"/>
</dbReference>
<dbReference type="GO" id="GO:0003756">
    <property type="term" value="F:protein disulfide isomerase activity"/>
    <property type="evidence" value="ECO:0007669"/>
    <property type="project" value="UniProtKB-EC"/>
</dbReference>
<keyword evidence="5" id="KW-0732">Signal</keyword>
<evidence type="ECO:0000256" key="4">
    <source>
        <dbReference type="ARBA" id="ARBA00012723"/>
    </source>
</evidence>
<protein>
    <recommendedName>
        <fullName evidence="4">protein disulfide-isomerase</fullName>
        <ecNumber evidence="4">5.3.4.1</ecNumber>
    </recommendedName>
</protein>
<keyword evidence="9 13" id="KW-0413">Isomerase</keyword>
<dbReference type="Pfam" id="PF13848">
    <property type="entry name" value="Thioredoxin_6"/>
    <property type="match status" value="1"/>
</dbReference>
<keyword evidence="8" id="KW-1015">Disulfide bond</keyword>
<evidence type="ECO:0000256" key="6">
    <source>
        <dbReference type="ARBA" id="ARBA00022737"/>
    </source>
</evidence>
<dbReference type="NCBIfam" id="TIGR01126">
    <property type="entry name" value="pdi_dom"/>
    <property type="match status" value="1"/>
</dbReference>
<dbReference type="CDD" id="cd02981">
    <property type="entry name" value="PDI_b_family"/>
    <property type="match status" value="1"/>
</dbReference>
<sequence>MRARSGPSVKTLETEDAAQEFIKKNGLVVIEFASEPSKTFESSAQGLLDMMTFGSVSDASIAKALEVEMDSIVMFRDFDEPKLVFDSSDDSSKEKFEKWISDGTIPLLAEIGPKNYGDYMRRGVPLLWLAITPGKSDDLLEIVRSLAKDFRDDFSTVYIDGVQYEAHVKNLGLDEHTLPGIIITDENKKYIFDPEKEMTKESLDEFMKAFKKGELTPFLKSAEPPEDNDEPVLVIVGNTFDELVVSAEADVLVEFYAPWCGHCKKLEPEYTDLGERFADNDKIVIAKMDATENDGPVEIKGFPTIFLFSSSEKEPILYQGDRTADEIEKWLLKSAPILQGASGSGHEEL</sequence>
<accession>A0A6A7G4W3</accession>
<proteinExistence type="evidence at transcript level"/>
<evidence type="ECO:0000256" key="3">
    <source>
        <dbReference type="ARBA" id="ARBA00006347"/>
    </source>
</evidence>
<dbReference type="InterPro" id="IPR017937">
    <property type="entry name" value="Thioredoxin_CS"/>
</dbReference>
<dbReference type="GO" id="GO:0005788">
    <property type="term" value="C:endoplasmic reticulum lumen"/>
    <property type="evidence" value="ECO:0007669"/>
    <property type="project" value="UniProtKB-SubCell"/>
</dbReference>
<dbReference type="GO" id="GO:0006457">
    <property type="term" value="P:protein folding"/>
    <property type="evidence" value="ECO:0007669"/>
    <property type="project" value="TreeGrafter"/>
</dbReference>
<dbReference type="Gene3D" id="3.40.30.10">
    <property type="entry name" value="Glutaredoxin"/>
    <property type="match status" value="3"/>
</dbReference>
<dbReference type="InterPro" id="IPR013766">
    <property type="entry name" value="Thioredoxin_domain"/>
</dbReference>
<dbReference type="InterPro" id="IPR005788">
    <property type="entry name" value="PDI_thioredoxin-like_dom"/>
</dbReference>
<dbReference type="CDD" id="cd02982">
    <property type="entry name" value="PDI_b'_family"/>
    <property type="match status" value="1"/>
</dbReference>
<dbReference type="PROSITE" id="PS51352">
    <property type="entry name" value="THIOREDOXIN_2"/>
    <property type="match status" value="1"/>
</dbReference>
<evidence type="ECO:0000256" key="1">
    <source>
        <dbReference type="ARBA" id="ARBA00001182"/>
    </source>
</evidence>
<keyword evidence="6" id="KW-0677">Repeat</keyword>
<dbReference type="Pfam" id="PF00085">
    <property type="entry name" value="Thioredoxin"/>
    <property type="match status" value="1"/>
</dbReference>
<dbReference type="PANTHER" id="PTHR18929">
    <property type="entry name" value="PROTEIN DISULFIDE ISOMERASE"/>
    <property type="match status" value="1"/>
</dbReference>
<dbReference type="EMBL" id="IACT01006834">
    <property type="protein sequence ID" value="LAC25956.1"/>
    <property type="molecule type" value="mRNA"/>
</dbReference>
<evidence type="ECO:0000256" key="9">
    <source>
        <dbReference type="ARBA" id="ARBA00023235"/>
    </source>
</evidence>
<organism evidence="13">
    <name type="scientific">Hirondellea gigas</name>
    <dbReference type="NCBI Taxonomy" id="1518452"/>
    <lineage>
        <taxon>Eukaryota</taxon>
        <taxon>Metazoa</taxon>
        <taxon>Ecdysozoa</taxon>
        <taxon>Arthropoda</taxon>
        <taxon>Crustacea</taxon>
        <taxon>Multicrustacea</taxon>
        <taxon>Malacostraca</taxon>
        <taxon>Eumalacostraca</taxon>
        <taxon>Peracarida</taxon>
        <taxon>Amphipoda</taxon>
        <taxon>Amphilochidea</taxon>
        <taxon>Lysianassida</taxon>
        <taxon>Lysianassidira</taxon>
        <taxon>Lysianassoidea</taxon>
        <taxon>Lysianassidae</taxon>
        <taxon>Hirondellea</taxon>
    </lineage>
</organism>
<dbReference type="CDD" id="cd02995">
    <property type="entry name" value="PDI_a_PDI_a'_C"/>
    <property type="match status" value="1"/>
</dbReference>
<evidence type="ECO:0000256" key="8">
    <source>
        <dbReference type="ARBA" id="ARBA00023157"/>
    </source>
</evidence>
<keyword evidence="7" id="KW-0256">Endoplasmic reticulum</keyword>
<evidence type="ECO:0000256" key="11">
    <source>
        <dbReference type="RuleBase" id="RU004208"/>
    </source>
</evidence>
<evidence type="ECO:0000259" key="12">
    <source>
        <dbReference type="PROSITE" id="PS51352"/>
    </source>
</evidence>